<name>A0A286H0D8_9PROT</name>
<dbReference type="CDD" id="cd00146">
    <property type="entry name" value="PKD"/>
    <property type="match status" value="1"/>
</dbReference>
<dbReference type="SUPFAM" id="SSF49899">
    <property type="entry name" value="Concanavalin A-like lectins/glucanases"/>
    <property type="match status" value="1"/>
</dbReference>
<dbReference type="InterPro" id="IPR039448">
    <property type="entry name" value="Beta_helix"/>
</dbReference>
<dbReference type="InterPro" id="IPR011050">
    <property type="entry name" value="Pectin_lyase_fold/virulence"/>
</dbReference>
<proteinExistence type="predicted"/>
<dbReference type="Gene3D" id="2.160.20.10">
    <property type="entry name" value="Single-stranded right-handed beta-helix, Pectin lyase-like"/>
    <property type="match status" value="1"/>
</dbReference>
<dbReference type="InterPro" id="IPR012334">
    <property type="entry name" value="Pectin_lyas_fold"/>
</dbReference>
<dbReference type="SUPFAM" id="SSF49299">
    <property type="entry name" value="PKD domain"/>
    <property type="match status" value="1"/>
</dbReference>
<dbReference type="Pfam" id="PF13229">
    <property type="entry name" value="Beta_helix"/>
    <property type="match status" value="1"/>
</dbReference>
<dbReference type="OrthoDB" id="3938151at2"/>
<dbReference type="InterPro" id="IPR006626">
    <property type="entry name" value="PbH1"/>
</dbReference>
<dbReference type="EMBL" id="OCNJ01000014">
    <property type="protein sequence ID" value="SOE00764.1"/>
    <property type="molecule type" value="Genomic_DNA"/>
</dbReference>
<protein>
    <submittedName>
        <fullName evidence="3">PKD domain-containing protein</fullName>
    </submittedName>
</protein>
<dbReference type="SMART" id="SM00710">
    <property type="entry name" value="PbH1"/>
    <property type="match status" value="5"/>
</dbReference>
<sequence>MAGRRLLLVLAAAAAVAGPAAAQEAGPRVEVSDAAGLRAALDRLEDGGTIALAPGDYGDLRIDGRSTTAPTRIVSADPARPAVFSSVHVKDSRNLAFADFTVRHTLEPGGPSHSDAITGFLLRNVQYAEVRGLTLTGSVDGDLTNDGIGAAVRDSATIVFAGNRCHDLMRCAVFHTVQGLVVRENTARFIRSDGLNFAAVSDALIENNDLGAFPIQHGDPRKGGDHKDFIQFWTNGTTGSNRNVVIRGNTLIEVGTRTQGIFIRSETGVLNENFLIEDNIVYSSSYHGLTVGGVRNAVVRNNTVIGKPDRTVAGLNVLDSVTVQLEGNLTPRLTVKDSVRVLEDGTRLIHWRAGGGYEAVPYGEVFANAFAVHDISDLRPLPGGLATETGAHRRFEALDLGDVGIREETSATAPLRRTLRADCESCGEDAAFRWSLGDGTEKVGRAVDHTYDRPGRYVVTLMREGAPPVRRTVEAMTPLLLALPFDGDTADASGLGNTARWQGEPAYADGRDGQAARFGAGGAETAVVVEPGAAFSGLDALTLSFDVKLEGSGDARLVWLHQAFGVELVRGGLVVHLFGADGHRARMVAQGALRPEAEWHRVVLTFDGSRGTAVLSVDGQEVAQAAGLDSRLAAVENRALTIGGIHGRFLDGRIDSLRLADRVMPVAELEELAGK</sequence>
<dbReference type="Proteomes" id="UP000219621">
    <property type="component" value="Unassembled WGS sequence"/>
</dbReference>
<feature type="domain" description="PKD" evidence="2">
    <location>
        <begin position="424"/>
        <end position="461"/>
    </location>
</feature>
<feature type="chain" id="PRO_5012018559" evidence="1">
    <location>
        <begin position="23"/>
        <end position="675"/>
    </location>
</feature>
<reference evidence="4" key="1">
    <citation type="submission" date="2017-09" db="EMBL/GenBank/DDBJ databases">
        <authorList>
            <person name="Varghese N."/>
            <person name="Submissions S."/>
        </authorList>
    </citation>
    <scope>NUCLEOTIDE SEQUENCE [LARGE SCALE GENOMIC DNA]</scope>
    <source>
        <strain evidence="4">USBA 140</strain>
    </source>
</reference>
<keyword evidence="1" id="KW-0732">Signal</keyword>
<dbReference type="AlphaFoldDB" id="A0A286H0D8"/>
<dbReference type="Gene3D" id="2.60.120.200">
    <property type="match status" value="1"/>
</dbReference>
<dbReference type="InterPro" id="IPR006311">
    <property type="entry name" value="TAT_signal"/>
</dbReference>
<dbReference type="Pfam" id="PF18911">
    <property type="entry name" value="PKD_4"/>
    <property type="match status" value="1"/>
</dbReference>
<evidence type="ECO:0000313" key="4">
    <source>
        <dbReference type="Proteomes" id="UP000219621"/>
    </source>
</evidence>
<organism evidence="3 4">
    <name type="scientific">Caenispirillum bisanense</name>
    <dbReference type="NCBI Taxonomy" id="414052"/>
    <lineage>
        <taxon>Bacteria</taxon>
        <taxon>Pseudomonadati</taxon>
        <taxon>Pseudomonadota</taxon>
        <taxon>Alphaproteobacteria</taxon>
        <taxon>Rhodospirillales</taxon>
        <taxon>Novispirillaceae</taxon>
        <taxon>Caenispirillum</taxon>
    </lineage>
</organism>
<keyword evidence="4" id="KW-1185">Reference proteome</keyword>
<evidence type="ECO:0000256" key="1">
    <source>
        <dbReference type="SAM" id="SignalP"/>
    </source>
</evidence>
<dbReference type="InterPro" id="IPR013320">
    <property type="entry name" value="ConA-like_dom_sf"/>
</dbReference>
<dbReference type="Pfam" id="PF13385">
    <property type="entry name" value="Laminin_G_3"/>
    <property type="match status" value="1"/>
</dbReference>
<dbReference type="Gene3D" id="2.60.40.10">
    <property type="entry name" value="Immunoglobulins"/>
    <property type="match status" value="1"/>
</dbReference>
<dbReference type="PROSITE" id="PS50093">
    <property type="entry name" value="PKD"/>
    <property type="match status" value="1"/>
</dbReference>
<dbReference type="SUPFAM" id="SSF51126">
    <property type="entry name" value="Pectin lyase-like"/>
    <property type="match status" value="1"/>
</dbReference>
<dbReference type="InterPro" id="IPR013783">
    <property type="entry name" value="Ig-like_fold"/>
</dbReference>
<gene>
    <name evidence="3" type="ORF">SAMN05421508_11425</name>
</gene>
<dbReference type="RefSeq" id="WP_097281357.1">
    <property type="nucleotide sequence ID" value="NZ_OCNJ01000014.1"/>
</dbReference>
<dbReference type="InterPro" id="IPR000601">
    <property type="entry name" value="PKD_dom"/>
</dbReference>
<dbReference type="InterPro" id="IPR035986">
    <property type="entry name" value="PKD_dom_sf"/>
</dbReference>
<feature type="signal peptide" evidence="1">
    <location>
        <begin position="1"/>
        <end position="22"/>
    </location>
</feature>
<evidence type="ECO:0000313" key="3">
    <source>
        <dbReference type="EMBL" id="SOE00764.1"/>
    </source>
</evidence>
<accession>A0A286H0D8</accession>
<evidence type="ECO:0000259" key="2">
    <source>
        <dbReference type="PROSITE" id="PS50093"/>
    </source>
</evidence>
<dbReference type="PROSITE" id="PS51318">
    <property type="entry name" value="TAT"/>
    <property type="match status" value="1"/>
</dbReference>